<protein>
    <submittedName>
        <fullName evidence="2">Uncharacterized protein</fullName>
    </submittedName>
</protein>
<keyword evidence="3" id="KW-1185">Reference proteome</keyword>
<accession>A0A0D0BXT9</accession>
<reference evidence="2 3" key="1">
    <citation type="submission" date="2014-04" db="EMBL/GenBank/DDBJ databases">
        <authorList>
            <consortium name="DOE Joint Genome Institute"/>
            <person name="Kuo A."/>
            <person name="Kohler A."/>
            <person name="Jargeat P."/>
            <person name="Nagy L.G."/>
            <person name="Floudas D."/>
            <person name="Copeland A."/>
            <person name="Barry K.W."/>
            <person name="Cichocki N."/>
            <person name="Veneault-Fourrey C."/>
            <person name="LaButti K."/>
            <person name="Lindquist E.A."/>
            <person name="Lipzen A."/>
            <person name="Lundell T."/>
            <person name="Morin E."/>
            <person name="Murat C."/>
            <person name="Sun H."/>
            <person name="Tunlid A."/>
            <person name="Henrissat B."/>
            <person name="Grigoriev I.V."/>
            <person name="Hibbett D.S."/>
            <person name="Martin F."/>
            <person name="Nordberg H.P."/>
            <person name="Cantor M.N."/>
            <person name="Hua S.X."/>
        </authorList>
    </citation>
    <scope>NUCLEOTIDE SEQUENCE [LARGE SCALE GENOMIC DNA]</scope>
    <source>
        <strain evidence="2 3">Ve08.2h10</strain>
    </source>
</reference>
<dbReference type="InParanoid" id="A0A0D0BXT9"/>
<feature type="region of interest" description="Disordered" evidence="1">
    <location>
        <begin position="1"/>
        <end position="25"/>
    </location>
</feature>
<feature type="region of interest" description="Disordered" evidence="1">
    <location>
        <begin position="59"/>
        <end position="81"/>
    </location>
</feature>
<organism evidence="2 3">
    <name type="scientific">Paxillus rubicundulus Ve08.2h10</name>
    <dbReference type="NCBI Taxonomy" id="930991"/>
    <lineage>
        <taxon>Eukaryota</taxon>
        <taxon>Fungi</taxon>
        <taxon>Dikarya</taxon>
        <taxon>Basidiomycota</taxon>
        <taxon>Agaricomycotina</taxon>
        <taxon>Agaricomycetes</taxon>
        <taxon>Agaricomycetidae</taxon>
        <taxon>Boletales</taxon>
        <taxon>Paxilineae</taxon>
        <taxon>Paxillaceae</taxon>
        <taxon>Paxillus</taxon>
    </lineage>
</organism>
<dbReference type="AlphaFoldDB" id="A0A0D0BXT9"/>
<dbReference type="Proteomes" id="UP000054538">
    <property type="component" value="Unassembled WGS sequence"/>
</dbReference>
<evidence type="ECO:0000313" key="2">
    <source>
        <dbReference type="EMBL" id="KIK75962.1"/>
    </source>
</evidence>
<dbReference type="EMBL" id="KN827752">
    <property type="protein sequence ID" value="KIK75962.1"/>
    <property type="molecule type" value="Genomic_DNA"/>
</dbReference>
<name>A0A0D0BXT9_9AGAM</name>
<evidence type="ECO:0000313" key="3">
    <source>
        <dbReference type="Proteomes" id="UP000054538"/>
    </source>
</evidence>
<evidence type="ECO:0000256" key="1">
    <source>
        <dbReference type="SAM" id="MobiDB-lite"/>
    </source>
</evidence>
<dbReference type="HOGENOM" id="CLU_2574567_0_0_1"/>
<feature type="compositionally biased region" description="Low complexity" evidence="1">
    <location>
        <begin position="64"/>
        <end position="74"/>
    </location>
</feature>
<gene>
    <name evidence="2" type="ORF">PAXRUDRAFT_171200</name>
</gene>
<reference evidence="3" key="2">
    <citation type="submission" date="2015-01" db="EMBL/GenBank/DDBJ databases">
        <title>Evolutionary Origins and Diversification of the Mycorrhizal Mutualists.</title>
        <authorList>
            <consortium name="DOE Joint Genome Institute"/>
            <consortium name="Mycorrhizal Genomics Consortium"/>
            <person name="Kohler A."/>
            <person name="Kuo A."/>
            <person name="Nagy L.G."/>
            <person name="Floudas D."/>
            <person name="Copeland A."/>
            <person name="Barry K.W."/>
            <person name="Cichocki N."/>
            <person name="Veneault-Fourrey C."/>
            <person name="LaButti K."/>
            <person name="Lindquist E.A."/>
            <person name="Lipzen A."/>
            <person name="Lundell T."/>
            <person name="Morin E."/>
            <person name="Murat C."/>
            <person name="Riley R."/>
            <person name="Ohm R."/>
            <person name="Sun H."/>
            <person name="Tunlid A."/>
            <person name="Henrissat B."/>
            <person name="Grigoriev I.V."/>
            <person name="Hibbett D.S."/>
            <person name="Martin F."/>
        </authorList>
    </citation>
    <scope>NUCLEOTIDE SEQUENCE [LARGE SCALE GENOMIC DNA]</scope>
    <source>
        <strain evidence="3">Ve08.2h10</strain>
    </source>
</reference>
<feature type="compositionally biased region" description="Polar residues" evidence="1">
    <location>
        <begin position="1"/>
        <end position="21"/>
    </location>
</feature>
<proteinExistence type="predicted"/>
<sequence>MTTPSQNQTQYVDSGHATSKMDTLPHKQPCCLETRPDMLEMDPLSQKWTHHLSQATFLQTDQPTTTTTTTTTTTSYEFPVT</sequence>